<gene>
    <name evidence="2" type="ORF">POI8812_03490</name>
</gene>
<name>A0A2R8AFZ5_9RHOB</name>
<protein>
    <recommendedName>
        <fullName evidence="4">DUF4386 domain-containing protein</fullName>
    </recommendedName>
</protein>
<feature type="transmembrane region" description="Helical" evidence="1">
    <location>
        <begin position="166"/>
        <end position="189"/>
    </location>
</feature>
<organism evidence="2 3">
    <name type="scientific">Pontivivens insulae</name>
    <dbReference type="NCBI Taxonomy" id="1639689"/>
    <lineage>
        <taxon>Bacteria</taxon>
        <taxon>Pseudomonadati</taxon>
        <taxon>Pseudomonadota</taxon>
        <taxon>Alphaproteobacteria</taxon>
        <taxon>Rhodobacterales</taxon>
        <taxon>Paracoccaceae</taxon>
        <taxon>Pontivivens</taxon>
    </lineage>
</organism>
<evidence type="ECO:0008006" key="4">
    <source>
        <dbReference type="Google" id="ProtNLM"/>
    </source>
</evidence>
<evidence type="ECO:0000313" key="2">
    <source>
        <dbReference type="EMBL" id="SPF31139.1"/>
    </source>
</evidence>
<evidence type="ECO:0000256" key="1">
    <source>
        <dbReference type="SAM" id="Phobius"/>
    </source>
</evidence>
<accession>A0A2R8AFZ5</accession>
<dbReference type="OrthoDB" id="5421633at2"/>
<keyword evidence="1" id="KW-0812">Transmembrane</keyword>
<dbReference type="AlphaFoldDB" id="A0A2R8AFZ5"/>
<feature type="transmembrane region" description="Helical" evidence="1">
    <location>
        <begin position="195"/>
        <end position="216"/>
    </location>
</feature>
<feature type="transmembrane region" description="Helical" evidence="1">
    <location>
        <begin position="137"/>
        <end position="159"/>
    </location>
</feature>
<reference evidence="2 3" key="1">
    <citation type="submission" date="2018-03" db="EMBL/GenBank/DDBJ databases">
        <authorList>
            <person name="Keele B.F."/>
        </authorList>
    </citation>
    <scope>NUCLEOTIDE SEQUENCE [LARGE SCALE GENOMIC DNA]</scope>
    <source>
        <strain evidence="2 3">CeCT 8812</strain>
    </source>
</reference>
<feature type="transmembrane region" description="Helical" evidence="1">
    <location>
        <begin position="60"/>
        <end position="81"/>
    </location>
</feature>
<feature type="transmembrane region" description="Helical" evidence="1">
    <location>
        <begin position="12"/>
        <end position="32"/>
    </location>
</feature>
<proteinExistence type="predicted"/>
<dbReference type="Pfam" id="PF14329">
    <property type="entry name" value="DUF4386"/>
    <property type="match status" value="1"/>
</dbReference>
<keyword evidence="1" id="KW-0472">Membrane</keyword>
<dbReference type="Proteomes" id="UP000244932">
    <property type="component" value="Unassembled WGS sequence"/>
</dbReference>
<keyword evidence="3" id="KW-1185">Reference proteome</keyword>
<sequence length="226" mass="23980">MKTLLLSPGQVRFAGLCYLIIILCGVGSEVALRGPLIDLSSADGTAQAILAQMMRFRMSIMVDVLMALADVTLAILLFWMFRPVSAGLALTAMIFRLLQAGLIAAGLLNLQAAVLLLQSGTIDDRSDLVLTFIAMHAYGYDLGLIFFGINCLLTGALIVQSGFVPRVLGIGIALSGVVYLSGSVLRFVAPDLHGIIVPAYGVPLVAETAFCLWLLFTRRSGSTATS</sequence>
<feature type="transmembrane region" description="Helical" evidence="1">
    <location>
        <begin position="93"/>
        <end position="117"/>
    </location>
</feature>
<dbReference type="InterPro" id="IPR025495">
    <property type="entry name" value="DUF4386"/>
</dbReference>
<dbReference type="EMBL" id="OMKW01000005">
    <property type="protein sequence ID" value="SPF31139.1"/>
    <property type="molecule type" value="Genomic_DNA"/>
</dbReference>
<dbReference type="RefSeq" id="WP_108783854.1">
    <property type="nucleotide sequence ID" value="NZ_OMKW01000005.1"/>
</dbReference>
<keyword evidence="1" id="KW-1133">Transmembrane helix</keyword>
<evidence type="ECO:0000313" key="3">
    <source>
        <dbReference type="Proteomes" id="UP000244932"/>
    </source>
</evidence>